<comment type="similarity">
    <text evidence="2 8">Belongs to the Casparian strip membrane proteins (CASP) family.</text>
</comment>
<protein>
    <recommendedName>
        <fullName evidence="8">CASP-like protein</fullName>
    </recommendedName>
</protein>
<comment type="subunit">
    <text evidence="3 8">Homodimer and heterodimers.</text>
</comment>
<dbReference type="InterPro" id="IPR006702">
    <property type="entry name" value="CASP_dom"/>
</dbReference>
<evidence type="ECO:0000256" key="3">
    <source>
        <dbReference type="ARBA" id="ARBA00011489"/>
    </source>
</evidence>
<evidence type="ECO:0000256" key="8">
    <source>
        <dbReference type="RuleBase" id="RU361233"/>
    </source>
</evidence>
<keyword evidence="11" id="KW-1185">Reference proteome</keyword>
<evidence type="ECO:0000256" key="7">
    <source>
        <dbReference type="ARBA" id="ARBA00023136"/>
    </source>
</evidence>
<gene>
    <name evidence="10" type="ORF">GOP47_0019863</name>
</gene>
<feature type="domain" description="Casparian strip membrane protein" evidence="9">
    <location>
        <begin position="21"/>
        <end position="123"/>
    </location>
</feature>
<comment type="caution">
    <text evidence="10">The sequence shown here is derived from an EMBL/GenBank/DDBJ whole genome shotgun (WGS) entry which is preliminary data.</text>
</comment>
<dbReference type="EMBL" id="JABFUD020000019">
    <property type="protein sequence ID" value="KAI5065168.1"/>
    <property type="molecule type" value="Genomic_DNA"/>
</dbReference>
<evidence type="ECO:0000256" key="5">
    <source>
        <dbReference type="ARBA" id="ARBA00022692"/>
    </source>
</evidence>
<feature type="transmembrane region" description="Helical" evidence="8">
    <location>
        <begin position="21"/>
        <end position="40"/>
    </location>
</feature>
<keyword evidence="5 8" id="KW-0812">Transmembrane</keyword>
<comment type="subcellular location">
    <subcellularLocation>
        <location evidence="1 8">Cell membrane</location>
        <topology evidence="1 8">Multi-pass membrane protein</topology>
    </subcellularLocation>
</comment>
<sequence length="141" mass="15517">MYCLFKLSQATNHTQAESLCLNYLVAVNVISFVYSSWQAVALFQSRIGGVFTTSRENTLFTYVCDQVLAFLLFAASTAAATAAQLSRHGLQNIWPPACATWSLWHFCAQADAAVVLCFFSSFFVISSSVYSGYHVSNSLPE</sequence>
<dbReference type="GO" id="GO:0005886">
    <property type="term" value="C:plasma membrane"/>
    <property type="evidence" value="ECO:0007669"/>
    <property type="project" value="UniProtKB-SubCell"/>
</dbReference>
<keyword evidence="7 8" id="KW-0472">Membrane</keyword>
<accession>A0A9D4Z7F9</accession>
<feature type="transmembrane region" description="Helical" evidence="8">
    <location>
        <begin position="112"/>
        <end position="133"/>
    </location>
</feature>
<keyword evidence="4 8" id="KW-1003">Cell membrane</keyword>
<keyword evidence="6 8" id="KW-1133">Transmembrane helix</keyword>
<evidence type="ECO:0000259" key="9">
    <source>
        <dbReference type="Pfam" id="PF04535"/>
    </source>
</evidence>
<evidence type="ECO:0000313" key="10">
    <source>
        <dbReference type="EMBL" id="KAI5065168.1"/>
    </source>
</evidence>
<comment type="caution">
    <text evidence="8">Lacks conserved residue(s) required for the propagation of feature annotation.</text>
</comment>
<dbReference type="PANTHER" id="PTHR33573">
    <property type="entry name" value="CASP-LIKE PROTEIN 4A4"/>
    <property type="match status" value="1"/>
</dbReference>
<name>A0A9D4Z7F9_ADICA</name>
<evidence type="ECO:0000256" key="1">
    <source>
        <dbReference type="ARBA" id="ARBA00004651"/>
    </source>
</evidence>
<evidence type="ECO:0000256" key="4">
    <source>
        <dbReference type="ARBA" id="ARBA00022475"/>
    </source>
</evidence>
<evidence type="ECO:0000313" key="11">
    <source>
        <dbReference type="Proteomes" id="UP000886520"/>
    </source>
</evidence>
<dbReference type="OrthoDB" id="1924823at2759"/>
<evidence type="ECO:0000256" key="6">
    <source>
        <dbReference type="ARBA" id="ARBA00022989"/>
    </source>
</evidence>
<dbReference type="PANTHER" id="PTHR33573:SF50">
    <property type="entry name" value="CASP-LIKE PROTEIN 4A3"/>
    <property type="match status" value="1"/>
</dbReference>
<proteinExistence type="inferred from homology"/>
<organism evidence="10 11">
    <name type="scientific">Adiantum capillus-veneris</name>
    <name type="common">Maidenhair fern</name>
    <dbReference type="NCBI Taxonomy" id="13818"/>
    <lineage>
        <taxon>Eukaryota</taxon>
        <taxon>Viridiplantae</taxon>
        <taxon>Streptophyta</taxon>
        <taxon>Embryophyta</taxon>
        <taxon>Tracheophyta</taxon>
        <taxon>Polypodiopsida</taxon>
        <taxon>Polypodiidae</taxon>
        <taxon>Polypodiales</taxon>
        <taxon>Pteridineae</taxon>
        <taxon>Pteridaceae</taxon>
        <taxon>Vittarioideae</taxon>
        <taxon>Adiantum</taxon>
    </lineage>
</organism>
<dbReference type="Pfam" id="PF04535">
    <property type="entry name" value="CASP_dom"/>
    <property type="match status" value="1"/>
</dbReference>
<dbReference type="AlphaFoldDB" id="A0A9D4Z7F9"/>
<dbReference type="Proteomes" id="UP000886520">
    <property type="component" value="Chromosome 19"/>
</dbReference>
<feature type="transmembrane region" description="Helical" evidence="8">
    <location>
        <begin position="60"/>
        <end position="83"/>
    </location>
</feature>
<evidence type="ECO:0000256" key="2">
    <source>
        <dbReference type="ARBA" id="ARBA00007651"/>
    </source>
</evidence>
<reference evidence="10" key="1">
    <citation type="submission" date="2021-01" db="EMBL/GenBank/DDBJ databases">
        <title>Adiantum capillus-veneris genome.</title>
        <authorList>
            <person name="Fang Y."/>
            <person name="Liao Q."/>
        </authorList>
    </citation>
    <scope>NUCLEOTIDE SEQUENCE</scope>
    <source>
        <strain evidence="10">H3</strain>
        <tissue evidence="10">Leaf</tissue>
    </source>
</reference>